<feature type="domain" description="Amino acid permease/ SLC12A" evidence="10">
    <location>
        <begin position="23"/>
        <end position="447"/>
    </location>
</feature>
<keyword evidence="4" id="KW-1003">Cell membrane</keyword>
<feature type="transmembrane region" description="Helical" evidence="9">
    <location>
        <begin position="90"/>
        <end position="109"/>
    </location>
</feature>
<dbReference type="PIRSF" id="PIRSF006060">
    <property type="entry name" value="AA_transporter"/>
    <property type="match status" value="1"/>
</dbReference>
<dbReference type="InterPro" id="IPR004841">
    <property type="entry name" value="AA-permease/SLC12A_dom"/>
</dbReference>
<feature type="transmembrane region" description="Helical" evidence="9">
    <location>
        <begin position="160"/>
        <end position="181"/>
    </location>
</feature>
<feature type="transmembrane region" description="Helical" evidence="9">
    <location>
        <begin position="334"/>
        <end position="355"/>
    </location>
</feature>
<dbReference type="RefSeq" id="WP_368646671.1">
    <property type="nucleotide sequence ID" value="NZ_CP158255.1"/>
</dbReference>
<feature type="transmembrane region" description="Helical" evidence="9">
    <location>
        <begin position="282"/>
        <end position="302"/>
    </location>
</feature>
<evidence type="ECO:0000256" key="4">
    <source>
        <dbReference type="ARBA" id="ARBA00022475"/>
    </source>
</evidence>
<feature type="transmembrane region" description="Helical" evidence="9">
    <location>
        <begin position="129"/>
        <end position="148"/>
    </location>
</feature>
<evidence type="ECO:0000256" key="3">
    <source>
        <dbReference type="ARBA" id="ARBA00022448"/>
    </source>
</evidence>
<dbReference type="GO" id="GO:0055085">
    <property type="term" value="P:transmembrane transport"/>
    <property type="evidence" value="ECO:0007669"/>
    <property type="project" value="InterPro"/>
</dbReference>
<sequence length="461" mass="49747">MPTPPPASGAAPAALARSLKNRHIQMIALGGAIGTGLFYGSAASIQLVGPGIILSYLIGGLAIYLILRFLGEMSTQEPVSGAFSHFAYRYWGGFAGFLSGWNYWLLYVLVSMAELSVVGLYVNYWLPDFPAWASALAVLLAVTSLNLLNVRLYGESEFWLAFIKIAAIIGMILLGGVLIARGAGGASVSNLWAHGGFLPNGAHGLLLSLVVVMFSFGGTELIGITAGEADDPRRSIPRAVNQVIWRILIFYIGALAVLVALYPWNEVGSHGSPFVLIFSRLGIPAAPDILNLVVLSAAISVYNSGMYSNGRMLYSLAEQGNAPRIFLRLSRRQVPWAGVLFSSACTLLIVIVNFLVPEGAFMRIMAVATAAAAITWMMIVLVHLRFRKAHARETLLFPAPFYPWTNYLCVAFLVGLVGLMTQLESTRPAVYVLPVWLGALYLGYRLRQRPVHAESAGGSSH</sequence>
<dbReference type="GO" id="GO:0005886">
    <property type="term" value="C:plasma membrane"/>
    <property type="evidence" value="ECO:0007669"/>
    <property type="project" value="UniProtKB-SubCell"/>
</dbReference>
<dbReference type="Gene3D" id="1.20.1740.10">
    <property type="entry name" value="Amino acid/polyamine transporter I"/>
    <property type="match status" value="1"/>
</dbReference>
<dbReference type="GO" id="GO:0006865">
    <property type="term" value="P:amino acid transport"/>
    <property type="evidence" value="ECO:0007669"/>
    <property type="project" value="UniProtKB-KW"/>
</dbReference>
<keyword evidence="8 9" id="KW-0472">Membrane</keyword>
<keyword evidence="5 9" id="KW-0812">Transmembrane</keyword>
<accession>A0AB39D668</accession>
<feature type="transmembrane region" description="Helical" evidence="9">
    <location>
        <begin position="361"/>
        <end position="384"/>
    </location>
</feature>
<dbReference type="Pfam" id="PF00324">
    <property type="entry name" value="AA_permease"/>
    <property type="match status" value="1"/>
</dbReference>
<evidence type="ECO:0000313" key="11">
    <source>
        <dbReference type="EMBL" id="XDJ49533.1"/>
    </source>
</evidence>
<protein>
    <submittedName>
        <fullName evidence="11">Amino acid permease</fullName>
    </submittedName>
</protein>
<evidence type="ECO:0000256" key="7">
    <source>
        <dbReference type="ARBA" id="ARBA00022989"/>
    </source>
</evidence>
<evidence type="ECO:0000256" key="9">
    <source>
        <dbReference type="SAM" id="Phobius"/>
    </source>
</evidence>
<dbReference type="EMBL" id="CP158255">
    <property type="protein sequence ID" value="XDJ49533.1"/>
    <property type="molecule type" value="Genomic_DNA"/>
</dbReference>
<reference evidence="11" key="1">
    <citation type="submission" date="2024-05" db="EMBL/GenBank/DDBJ databases">
        <authorList>
            <person name="Luo Y.-C."/>
            <person name="Nicholds J."/>
            <person name="Mortimer T."/>
            <person name="Maboni G."/>
        </authorList>
    </citation>
    <scope>NUCLEOTIDE SEQUENCE</scope>
    <source>
        <strain evidence="11">151108</strain>
    </source>
</reference>
<dbReference type="FunFam" id="1.20.1740.10:FF:000001">
    <property type="entry name" value="Amino acid permease"/>
    <property type="match status" value="1"/>
</dbReference>
<organism evidence="11">
    <name type="scientific">Castellaniella ginsengisoli</name>
    <dbReference type="NCBI Taxonomy" id="546114"/>
    <lineage>
        <taxon>Bacteria</taxon>
        <taxon>Pseudomonadati</taxon>
        <taxon>Pseudomonadota</taxon>
        <taxon>Betaproteobacteria</taxon>
        <taxon>Burkholderiales</taxon>
        <taxon>Alcaligenaceae</taxon>
        <taxon>Castellaniella</taxon>
    </lineage>
</organism>
<evidence type="ECO:0000259" key="10">
    <source>
        <dbReference type="Pfam" id="PF00324"/>
    </source>
</evidence>
<feature type="transmembrane region" description="Helical" evidence="9">
    <location>
        <begin position="26"/>
        <end position="45"/>
    </location>
</feature>
<evidence type="ECO:0000256" key="5">
    <source>
        <dbReference type="ARBA" id="ARBA00022692"/>
    </source>
</evidence>
<proteinExistence type="inferred from homology"/>
<comment type="similarity">
    <text evidence="2">Belongs to the amino acid-polyamine-organocation (APC) superfamily. Amino acid transporter (AAT) (TC 2.A.3.1) family.</text>
</comment>
<keyword evidence="7 9" id="KW-1133">Transmembrane helix</keyword>
<evidence type="ECO:0000256" key="8">
    <source>
        <dbReference type="ARBA" id="ARBA00023136"/>
    </source>
</evidence>
<dbReference type="PANTHER" id="PTHR43495">
    <property type="entry name" value="GABA PERMEASE"/>
    <property type="match status" value="1"/>
</dbReference>
<gene>
    <name evidence="11" type="ORF">ABRZ09_09760</name>
</gene>
<name>A0AB39D668_9BURK</name>
<evidence type="ECO:0000256" key="1">
    <source>
        <dbReference type="ARBA" id="ARBA00004651"/>
    </source>
</evidence>
<evidence type="ECO:0000256" key="6">
    <source>
        <dbReference type="ARBA" id="ARBA00022970"/>
    </source>
</evidence>
<dbReference type="AlphaFoldDB" id="A0AB39D668"/>
<feature type="transmembrane region" description="Helical" evidence="9">
    <location>
        <begin position="201"/>
        <end position="222"/>
    </location>
</feature>
<keyword evidence="6" id="KW-0029">Amino-acid transport</keyword>
<evidence type="ECO:0000256" key="2">
    <source>
        <dbReference type="ARBA" id="ARBA00008583"/>
    </source>
</evidence>
<feature type="transmembrane region" description="Helical" evidence="9">
    <location>
        <begin position="51"/>
        <end position="70"/>
    </location>
</feature>
<feature type="transmembrane region" description="Helical" evidence="9">
    <location>
        <begin position="243"/>
        <end position="262"/>
    </location>
</feature>
<dbReference type="PANTHER" id="PTHR43495:SF4">
    <property type="entry name" value="AROMATIC AMINO ACID TRANSPORT PROTEIN AROP"/>
    <property type="match status" value="1"/>
</dbReference>
<keyword evidence="3" id="KW-0813">Transport</keyword>
<feature type="transmembrane region" description="Helical" evidence="9">
    <location>
        <begin position="404"/>
        <end position="423"/>
    </location>
</feature>
<comment type="subcellular location">
    <subcellularLocation>
        <location evidence="1">Cell membrane</location>
        <topology evidence="1">Multi-pass membrane protein</topology>
    </subcellularLocation>
</comment>
<feature type="transmembrane region" description="Helical" evidence="9">
    <location>
        <begin position="429"/>
        <end position="446"/>
    </location>
</feature>